<feature type="domain" description="DUF3645" evidence="9">
    <location>
        <begin position="2346"/>
        <end position="2378"/>
    </location>
</feature>
<comment type="caution">
    <text evidence="11">The sequence shown here is derived from an EMBL/GenBank/DDBJ whole genome shotgun (WGS) entry which is preliminary data.</text>
</comment>
<evidence type="ECO:0000256" key="1">
    <source>
        <dbReference type="ARBA" id="ARBA00000707"/>
    </source>
</evidence>
<dbReference type="EC" id="3.4.19.12" evidence="2"/>
<dbReference type="InterPro" id="IPR022105">
    <property type="entry name" value="DUF3645"/>
</dbReference>
<dbReference type="EMBL" id="JAAVMX010000005">
    <property type="protein sequence ID" value="KAF4508206.1"/>
    <property type="molecule type" value="Genomic_DNA"/>
</dbReference>
<keyword evidence="12" id="KW-1185">Reference proteome</keyword>
<accession>A0A8H4V541</accession>
<evidence type="ECO:0000313" key="12">
    <source>
        <dbReference type="Proteomes" id="UP000557566"/>
    </source>
</evidence>
<dbReference type="PANTHER" id="PTHR13367">
    <property type="entry name" value="UBIQUITIN THIOESTERASE"/>
    <property type="match status" value="1"/>
</dbReference>
<feature type="domain" description="DUF6606" evidence="10">
    <location>
        <begin position="7"/>
        <end position="275"/>
    </location>
</feature>
<gene>
    <name evidence="11" type="ORF">G6O67_004616</name>
</gene>
<name>A0A8H4V541_9HYPO</name>
<feature type="compositionally biased region" description="Basic and acidic residues" evidence="7">
    <location>
        <begin position="1779"/>
        <end position="1789"/>
    </location>
</feature>
<feature type="region of interest" description="Disordered" evidence="7">
    <location>
        <begin position="1779"/>
        <end position="1804"/>
    </location>
</feature>
<dbReference type="InterPro" id="IPR022099">
    <property type="entry name" value="DUF3638"/>
</dbReference>
<dbReference type="GO" id="GO:0006508">
    <property type="term" value="P:proteolysis"/>
    <property type="evidence" value="ECO:0007669"/>
    <property type="project" value="UniProtKB-KW"/>
</dbReference>
<dbReference type="PANTHER" id="PTHR13367:SF33">
    <property type="entry name" value="P-LOOP CONTAINING NUCLEOSIDE TRIPHOSPHATE HYDROLASE PROTEIN"/>
    <property type="match status" value="1"/>
</dbReference>
<evidence type="ECO:0000256" key="3">
    <source>
        <dbReference type="ARBA" id="ARBA00022670"/>
    </source>
</evidence>
<organism evidence="11 12">
    <name type="scientific">Ophiocordyceps sinensis</name>
    <dbReference type="NCBI Taxonomy" id="72228"/>
    <lineage>
        <taxon>Eukaryota</taxon>
        <taxon>Fungi</taxon>
        <taxon>Dikarya</taxon>
        <taxon>Ascomycota</taxon>
        <taxon>Pezizomycotina</taxon>
        <taxon>Sordariomycetes</taxon>
        <taxon>Hypocreomycetidae</taxon>
        <taxon>Hypocreales</taxon>
        <taxon>Ophiocordycipitaceae</taxon>
        <taxon>Ophiocordyceps</taxon>
    </lineage>
</organism>
<evidence type="ECO:0000256" key="4">
    <source>
        <dbReference type="ARBA" id="ARBA00022786"/>
    </source>
</evidence>
<dbReference type="InterPro" id="IPR051346">
    <property type="entry name" value="OTU_Deubiquitinase"/>
</dbReference>
<proteinExistence type="predicted"/>
<protein>
    <recommendedName>
        <fullName evidence="2">ubiquitinyl hydrolase 1</fullName>
        <ecNumber evidence="2">3.4.19.12</ecNumber>
    </recommendedName>
</protein>
<keyword evidence="5" id="KW-0378">Hydrolase</keyword>
<dbReference type="Pfam" id="PF20255">
    <property type="entry name" value="DUF6606"/>
    <property type="match status" value="1"/>
</dbReference>
<evidence type="ECO:0000259" key="10">
    <source>
        <dbReference type="Pfam" id="PF20255"/>
    </source>
</evidence>
<evidence type="ECO:0000256" key="6">
    <source>
        <dbReference type="ARBA" id="ARBA00022807"/>
    </source>
</evidence>
<keyword evidence="4" id="KW-0833">Ubl conjugation pathway</keyword>
<evidence type="ECO:0000259" key="9">
    <source>
        <dbReference type="Pfam" id="PF12359"/>
    </source>
</evidence>
<dbReference type="Proteomes" id="UP000557566">
    <property type="component" value="Unassembled WGS sequence"/>
</dbReference>
<evidence type="ECO:0000313" key="11">
    <source>
        <dbReference type="EMBL" id="KAF4508206.1"/>
    </source>
</evidence>
<dbReference type="GO" id="GO:0004843">
    <property type="term" value="F:cysteine-type deubiquitinase activity"/>
    <property type="evidence" value="ECO:0007669"/>
    <property type="project" value="UniProtKB-EC"/>
</dbReference>
<dbReference type="Pfam" id="PF12359">
    <property type="entry name" value="DUF3645"/>
    <property type="match status" value="1"/>
</dbReference>
<keyword evidence="3" id="KW-0645">Protease</keyword>
<evidence type="ECO:0000256" key="7">
    <source>
        <dbReference type="SAM" id="MobiDB-lite"/>
    </source>
</evidence>
<dbReference type="Pfam" id="PF12340">
    <property type="entry name" value="DUF3638"/>
    <property type="match status" value="1"/>
</dbReference>
<feature type="domain" description="DUF3638" evidence="8">
    <location>
        <begin position="2004"/>
        <end position="2227"/>
    </location>
</feature>
<evidence type="ECO:0000256" key="2">
    <source>
        <dbReference type="ARBA" id="ARBA00012759"/>
    </source>
</evidence>
<reference evidence="11 12" key="1">
    <citation type="journal article" date="2020" name="Genome Biol. Evol.">
        <title>A new high-quality draft genome assembly of the Chinese cordyceps Ophiocordyceps sinensis.</title>
        <authorList>
            <person name="Shu R."/>
            <person name="Zhang J."/>
            <person name="Meng Q."/>
            <person name="Zhang H."/>
            <person name="Zhou G."/>
            <person name="Li M."/>
            <person name="Wu P."/>
            <person name="Zhao Y."/>
            <person name="Chen C."/>
            <person name="Qin Q."/>
        </authorList>
    </citation>
    <scope>NUCLEOTIDE SEQUENCE [LARGE SCALE GENOMIC DNA]</scope>
    <source>
        <strain evidence="11 12">IOZ07</strain>
    </source>
</reference>
<evidence type="ECO:0000256" key="5">
    <source>
        <dbReference type="ARBA" id="ARBA00022801"/>
    </source>
</evidence>
<dbReference type="InterPro" id="IPR046541">
    <property type="entry name" value="DUF6606"/>
</dbReference>
<evidence type="ECO:0000259" key="8">
    <source>
        <dbReference type="Pfam" id="PF12340"/>
    </source>
</evidence>
<sequence length="3105" mass="348355">MEPFDLVFNHLVLPPKLPTQRDLDTEATGAAILARLQSACRVVSNSSGHDWSAVQHCLANCKGIADASFDAQHLLRDWADLGPDHVCLLRISEQNAALLIRRHVQNEEHFVIIEVFETSPSAKHVLESDNALEWDFPGRAAQIPLDVFRQPSFQDNLSRFLEQAAQEPLHRFAARAIKAGAAPVESRDTTDPGLLTQFLMPILEATGQSVDTPKLRKRVRDDVNIYKGEYPWRRDPSWLALRVAVQRQLCLSMGNENGRTSYKFLICAVLAQLLKDCVGKLSPDMTLVLRAKLCRRLAKLEQEKSKASKAARGVYQALFDTVGAQCDGIIAEVSLQIENAWDNFKRSTTRRIPLLPSRAKEPSLYLSLPRSGEFLQTLLQQPPTNTANGNRMDLSLPPLEKTAIHEPSQLASRYFKLADLESSALQQSSLTSGASRQACQDGCVAMAKSLCRLLAISAFKSYISKPDQMSIFILKVFELWVEMDRFAVTACPLLDDYHPLFPAEALDVLHLAELSAMNRLRHVQGYLRKRRDNCKYPSENILCEPSSNCFAARYMHEDENGGSLQHLLDVIERHSEAARDVKILEWKKACREYDSLSEAISSGTCACTFDADGSLNVHGCKKCYQKRVRKRMVISAHEAFLPADSVQKSTVVFELAIPLFLQTYRNATWRVLHQLGHPGSVAKSASLTMLLKSYSQLTPYHQTAANGISMASTKKSFLQTHYNKQRMKVDLPSVVLPCGLSFAYYDEGSQSWVSNFKDPVTFQHFCGISIPRALLEAAVADPRKPPWTDGPSSFQTVASQTKCPSHMSVHEFMALQKLLGGKHRRWMTVLTELGSSNVNFSDEETTHLFNQLAIQAGPTEGTDDVLRDAHVIFRDELFCSRLREQIQRRIRMIETNWRESHCMELLITLALRLHALTSGGMRQQAYELLKLARRATLQWNLDLRNKIHNETDANEALRVAQYRFQAALLCRRTFAVFADRERETMDAEELSSFVEASISLQQSLAVDPTKLGDNQKSMLMRDLKTAYRFRSIVRKSVKSNTEVLGPAFCGARSSEPREHSNQLFTPWKFLGKPNDSWIVSVMSSETQHGAAPQMFHYNVIEGHLLIDGQPLGRPPLDIIGSEDVKDLFGDRNLLTYPSCLPGMSHVVAIPINYHEIHFGRRGDKVVIRAVHWNHGPVLLEYIPGSIFRGESDFDLPLELVDGCVHWLNLATGDLEIRRKPAIWTWRPGNWILNVQTRQAKRRETYLVDPHSEDFGKIKNILQGFEKPERITVYQPPIGKLSVELKFLELSFYVNRSNLLECRQLQAEIDPDQDAGTLYGFESKIVLRDVVDKQRRSIIAGLGEVLHQRRGMHVAVRVDCADAYGKFDIDGVLGRLACPPETRLLYSMALFHASTSFPLPDPLTASTGAEEAYRILGSGACQPWKPLAKASGLILKEIDQLCPRREYYPKDKRLLQTVQWNRNLTMEIQHDCYGKLIGDILLKSTRLQAFHTQEPYVGAATEDATSSLQHRAAVRRSLYERSLTDSSVERNEKVVVYESRDRIAGSRCGINVYQTAKILYCRPFKIPKTSLAQILQDIPGKIIGGFHAAPPRGSLDALIGIDIGEQWGSLVNLCRNADDDNVYDAVFHLGLLSLSTKPDTAAIKALCAFSRLEQLRSLQPPDCPLFTDFKYGASPTLERLEELILVELPVVEPQPATRKHRKAQSEGRQEIKRRNVANGLAKHFLAQWPCATPSAEGFDAGDTKIPQAMERVQSEWTRVYNNLRLSEYLDEAQTVLNRHIGGDEASRPEPWRSPSEKTGSPAHGTAIPSLSQELLLKQGPNAPSVGDLCPVSQTISPASEVCKGSAETTEMKELGQILTTFANSSKPLWQQYGNDLLRSHDALRELGKAQQGQTNMPDPESIDQNIATAREVVLNCFALIANALSLNDDRFRWLRRGNLWPRVSPVSLLQQLRSKDKAVFGPGMKELLVFYGTSVTTLQWLLRMRHACRRGDHQKLLEHCSDRGHSNWDPIEFPDWLLLEIESNLLIRREQIEVASAIISPASSANSVLQLNMGRGKTSCIVPMVVAVLADSKQLCRLIVPKALLLQTAQTLQSKIGGLLGREMKHIPFSRRTRSSSDMQQLYLDLHRDVLDRSGVILAIPEHILSYKLSGFQKLADSKLKEAHEMMGIQSWLTKTCRDVLDESDFTLAVKTQLIYPSGQLVPVDGHPDRWKVVQHLLTLVHDNLAHLRERFPQGIEVVERAPGFPMIYIVQGEVEDTLRSRLTDIVCDGHTSILRLPSSSTDACKACLRRVLTQESPDPEDFASLSKELAATPSLFKNALIIRGLLLNGVLFLCLRKRWNVQYGLHPKRDPLAVPFEAKGVPSEQAEFGHPDVAIIFTCLSFYYAGLTTHQFQEGLGRVLKSDDPTSEYDGWTAGCDSLPEALSHWNLINVDDSGQVEKLWEHMRLSRGVLDHYLNNFVFPRYAKQFAVKLQSSGWDLPLWSSDEKKLAAKTTGFSGTNDNRRLLPLTIRQDDLPGLKHTSAEVLTCLLQERNRECMIATSHGARLTEEELLDHLSTAKIRLLIDAGAYILEMDNRSLIKKWLEKDKEAKAGVYFGEHDNRAWVWYRNGKLLPLLATPFADSLQECLVYLDEAHTRGTDLKLPPHARGALTLALGQTKDHTVQAAMRLRQLATTQSVTFCAPPEVYRSILDLRRKEDGMRISSSDVVHWLLEQTCRNNEQLRSLFNAQGIDFCRRASAIRKHPKFLTEGAHKSALLDVIRSPEQIMLDELYGSAAQIPRNNAPESLHSSLRGIAKQLEKYRASCEDSSSGTHSWLMEEVEQEREVEFQVEQVRQVQKPRHYKSLRFAGLHPAISSFVQTGLLDGDSGFESASTFLASTGLGEKYNVRAPGSRLLVSAEFMRTIDHGSAGPNDNFLRPIEWILWGPVHETALVIIPEEAELLIPVIRAFESAPVHLIPYAASTTKNMIHSSELAGYVLPSPLITSPLPCWLSIELGLLGARLYFDFEEYSTLLKHLRSVVKVGGTASAGGKVSTRTSAGDIYAFLLEWLTVRRKGQDIMHTPMGYICQGRQLEASHPFFSTNGTCTTRVRGIQGVANSGAEAESEE</sequence>
<keyword evidence="6" id="KW-0788">Thiol protease</keyword>
<comment type="catalytic activity">
    <reaction evidence="1">
        <text>Thiol-dependent hydrolysis of ester, thioester, amide, peptide and isopeptide bonds formed by the C-terminal Gly of ubiquitin (a 76-residue protein attached to proteins as an intracellular targeting signal).</text>
        <dbReference type="EC" id="3.4.19.12"/>
    </reaction>
</comment>
<dbReference type="OrthoDB" id="3182339at2759"/>